<comment type="function">
    <text evidence="6">Participates in DNA repair and in chromosomal DNA replication.</text>
</comment>
<dbReference type="InterPro" id="IPR007185">
    <property type="entry name" value="DNA_pol_a/d/e_bsu"/>
</dbReference>
<dbReference type="GO" id="GO:0042276">
    <property type="term" value="P:error-prone translesion synthesis"/>
    <property type="evidence" value="ECO:0007669"/>
    <property type="project" value="TreeGrafter"/>
</dbReference>
<keyword evidence="4 6" id="KW-0238">DNA-binding</keyword>
<feature type="domain" description="DNA polymerase alpha/delta/epsilon subunit B" evidence="7">
    <location>
        <begin position="282"/>
        <end position="492"/>
    </location>
</feature>
<comment type="subcellular location">
    <subcellularLocation>
        <location evidence="1 6">Nucleus</location>
    </subcellularLocation>
</comment>
<dbReference type="RefSeq" id="XP_011498563.1">
    <property type="nucleotide sequence ID" value="XM_011500261.1"/>
</dbReference>
<evidence type="ECO:0000313" key="9">
    <source>
        <dbReference type="Proteomes" id="UP000695007"/>
    </source>
</evidence>
<dbReference type="GO" id="GO:0008622">
    <property type="term" value="C:epsilon DNA polymerase complex"/>
    <property type="evidence" value="ECO:0007669"/>
    <property type="project" value="UniProtKB-UniRule"/>
</dbReference>
<dbReference type="KEGG" id="csol:105362774"/>
<evidence type="ECO:0000313" key="10">
    <source>
        <dbReference type="RefSeq" id="XP_011498563.1"/>
    </source>
</evidence>
<dbReference type="InterPro" id="IPR016266">
    <property type="entry name" value="POLE2"/>
</dbReference>
<evidence type="ECO:0000259" key="8">
    <source>
        <dbReference type="Pfam" id="PF12213"/>
    </source>
</evidence>
<dbReference type="AlphaFoldDB" id="A0AAJ6YIA1"/>
<evidence type="ECO:0000256" key="6">
    <source>
        <dbReference type="PIRNR" id="PIRNR000799"/>
    </source>
</evidence>
<evidence type="ECO:0000256" key="1">
    <source>
        <dbReference type="ARBA" id="ARBA00004123"/>
    </source>
</evidence>
<dbReference type="GO" id="GO:0003677">
    <property type="term" value="F:DNA binding"/>
    <property type="evidence" value="ECO:0007669"/>
    <property type="project" value="UniProtKB-UniRule"/>
</dbReference>
<dbReference type="CTD" id="136029154"/>
<dbReference type="InterPro" id="IPR036700">
    <property type="entry name" value="BOBF_sf"/>
</dbReference>
<evidence type="ECO:0000256" key="5">
    <source>
        <dbReference type="ARBA" id="ARBA00023242"/>
    </source>
</evidence>
<accession>A0AAJ6YIA1</accession>
<dbReference type="Gene3D" id="3.60.21.60">
    <property type="match status" value="1"/>
</dbReference>
<comment type="similarity">
    <text evidence="2 6">Belongs to the DNA polymerase epsilon subunit B family.</text>
</comment>
<sequence>MADSNKLTKLIHTTFNIYGLKITRKLSVVVAKHLQNNTDLNPEIWLTKIIEQILGQNLPGANVDLDNIKLALKECFKPESTLKETESVLNVIDIFTVPKVVYDTNKKKYTIQRMDNNLFSEAVDKSFVFKERLDLLWYRTQRHASFAPAKFGKTESNKLQLVPIEFLLSQAKTKDVCIMGLLSQITEGQYYLEDYTGSIKIDLKDAFFSSSLIMEGSIVLAKGRYVEGILQVDNIDFPPPDSVENSRVNFGDSNTFGGSHPTSLKLSEKLKAYEEANKDNFIIVISEFWVDSEIVLSKFKVLLSGFSESPPTAIVLCGHFLSFSMTVTSVKKLKEGFKRLAAIIAEFPVIQKNTSLILVPGPYDLSAPNILPRAPLPKYVLEDLLKILPNTYLATNPCRLQYCTKEIVIFRENMLSKLCRNTLHYPKKEEDEASENRGEKIYEAFAKSIIRQSHLTPLLFSMIPVYWKHDQALHLYPTPDLIIVADDFQPYATSYANCKVINPGPFSKSNFAFKCYNPADNIVEDCEIPADDG</sequence>
<protein>
    <recommendedName>
        <fullName evidence="6">DNA polymerase epsilon subunit</fullName>
    </recommendedName>
    <alternativeName>
        <fullName evidence="6">DNA polymerase II subunit 2</fullName>
    </alternativeName>
</protein>
<organism evidence="9 10">
    <name type="scientific">Ceratosolen solmsi marchali</name>
    <dbReference type="NCBI Taxonomy" id="326594"/>
    <lineage>
        <taxon>Eukaryota</taxon>
        <taxon>Metazoa</taxon>
        <taxon>Ecdysozoa</taxon>
        <taxon>Arthropoda</taxon>
        <taxon>Hexapoda</taxon>
        <taxon>Insecta</taxon>
        <taxon>Pterygota</taxon>
        <taxon>Neoptera</taxon>
        <taxon>Endopterygota</taxon>
        <taxon>Hymenoptera</taxon>
        <taxon>Apocrita</taxon>
        <taxon>Proctotrupomorpha</taxon>
        <taxon>Chalcidoidea</taxon>
        <taxon>Agaonidae</taxon>
        <taxon>Agaoninae</taxon>
        <taxon>Ceratosolen</taxon>
    </lineage>
</organism>
<dbReference type="PANTHER" id="PTHR12708">
    <property type="entry name" value="DNA POLYMERASE EPSILON SUBUNIT B"/>
    <property type="match status" value="1"/>
</dbReference>
<name>A0AAJ6YIA1_9HYME</name>
<feature type="domain" description="DNA polymerase epsilon subunit B N-terminal" evidence="8">
    <location>
        <begin position="5"/>
        <end position="75"/>
    </location>
</feature>
<dbReference type="Pfam" id="PF12213">
    <property type="entry name" value="Dpoe2NT"/>
    <property type="match status" value="1"/>
</dbReference>
<dbReference type="GeneID" id="105362774"/>
<dbReference type="SUPFAM" id="SSF101756">
    <property type="entry name" value="Hypothetical protein YgiW"/>
    <property type="match status" value="1"/>
</dbReference>
<keyword evidence="5 6" id="KW-0539">Nucleus</keyword>
<proteinExistence type="inferred from homology"/>
<evidence type="ECO:0000256" key="2">
    <source>
        <dbReference type="ARBA" id="ARBA00009560"/>
    </source>
</evidence>
<reference evidence="10" key="1">
    <citation type="submission" date="2025-08" db="UniProtKB">
        <authorList>
            <consortium name="RefSeq"/>
        </authorList>
    </citation>
    <scope>IDENTIFICATION</scope>
</reference>
<dbReference type="PIRSF" id="PIRSF000799">
    <property type="entry name" value="DNA_pol_eps_2"/>
    <property type="match status" value="1"/>
</dbReference>
<dbReference type="Pfam" id="PF04042">
    <property type="entry name" value="DNA_pol_E_B"/>
    <property type="match status" value="1"/>
</dbReference>
<gene>
    <name evidence="10" type="primary">LOC105362774</name>
</gene>
<keyword evidence="3 6" id="KW-0235">DNA replication</keyword>
<dbReference type="InterPro" id="IPR024639">
    <property type="entry name" value="DNA_pol_e_bsu_N"/>
</dbReference>
<evidence type="ECO:0000259" key="7">
    <source>
        <dbReference type="Pfam" id="PF04042"/>
    </source>
</evidence>
<keyword evidence="9" id="KW-1185">Reference proteome</keyword>
<evidence type="ECO:0000256" key="3">
    <source>
        <dbReference type="ARBA" id="ARBA00022705"/>
    </source>
</evidence>
<dbReference type="PANTHER" id="PTHR12708:SF0">
    <property type="entry name" value="DNA POLYMERASE EPSILON SUBUNIT 2"/>
    <property type="match status" value="1"/>
</dbReference>
<evidence type="ECO:0000256" key="4">
    <source>
        <dbReference type="ARBA" id="ARBA00023125"/>
    </source>
</evidence>
<dbReference type="GO" id="GO:0006261">
    <property type="term" value="P:DNA-templated DNA replication"/>
    <property type="evidence" value="ECO:0007669"/>
    <property type="project" value="InterPro"/>
</dbReference>
<dbReference type="Gene3D" id="1.10.8.60">
    <property type="match status" value="1"/>
</dbReference>
<dbReference type="Proteomes" id="UP000695007">
    <property type="component" value="Unplaced"/>
</dbReference>